<dbReference type="SMART" id="SM00802">
    <property type="entry name" value="UME"/>
    <property type="match status" value="1"/>
</dbReference>
<evidence type="ECO:0000313" key="24">
    <source>
        <dbReference type="Proteomes" id="UP000005222"/>
    </source>
</evidence>
<protein>
    <recommendedName>
        <fullName evidence="4">Serine/threonine-protein kinase MEC1</fullName>
        <ecNumber evidence="3">2.7.11.1</ecNumber>
    </recommendedName>
    <alternativeName>
        <fullName evidence="17">ATR homolog</fullName>
    </alternativeName>
    <alternativeName>
        <fullName evidence="16">DNA-damage checkpoint kinase MEC1</fullName>
    </alternativeName>
    <alternativeName>
        <fullName evidence="15">Mitosis entry checkpoint protein 1</fullName>
    </alternativeName>
</protein>
<dbReference type="eggNOG" id="KOG0890">
    <property type="taxonomic scope" value="Eukaryota"/>
</dbReference>
<dbReference type="GO" id="GO:0005524">
    <property type="term" value="F:ATP binding"/>
    <property type="evidence" value="ECO:0007669"/>
    <property type="project" value="UniProtKB-KW"/>
</dbReference>
<dbReference type="Pfam" id="PF02260">
    <property type="entry name" value="FATC"/>
    <property type="match status" value="1"/>
</dbReference>
<evidence type="ECO:0000256" key="10">
    <source>
        <dbReference type="ARBA" id="ARBA00022840"/>
    </source>
</evidence>
<dbReference type="GO" id="GO:0006281">
    <property type="term" value="P:DNA repair"/>
    <property type="evidence" value="ECO:0007669"/>
    <property type="project" value="UniProtKB-KW"/>
</dbReference>
<feature type="domain" description="PI3K/PI4K catalytic" evidence="20">
    <location>
        <begin position="2061"/>
        <end position="2382"/>
    </location>
</feature>
<dbReference type="Gene3D" id="1.25.40.10">
    <property type="entry name" value="Tetratricopeptide repeat domain"/>
    <property type="match status" value="1"/>
</dbReference>
<dbReference type="SMART" id="SM00146">
    <property type="entry name" value="PI3Kc"/>
    <property type="match status" value="1"/>
</dbReference>
<keyword evidence="7" id="KW-0547">Nucleotide-binding</keyword>
<dbReference type="InterPro" id="IPR018936">
    <property type="entry name" value="PI3/4_kinase_CS"/>
</dbReference>
<gene>
    <name evidence="23" type="primary">Piso0_005147</name>
    <name evidence="23" type="ORF">GNLVRS01_PISO0N08835g</name>
</gene>
<keyword evidence="9" id="KW-0418">Kinase</keyword>
<feature type="domain" description="FATC" evidence="22">
    <location>
        <begin position="2366"/>
        <end position="2398"/>
    </location>
</feature>
<dbReference type="GO" id="GO:0051321">
    <property type="term" value="P:meiotic cell cycle"/>
    <property type="evidence" value="ECO:0007669"/>
    <property type="project" value="UniProtKB-KW"/>
</dbReference>
<proteinExistence type="inferred from homology"/>
<dbReference type="InParanoid" id="G8Y1E1"/>
<dbReference type="Pfam" id="PF00454">
    <property type="entry name" value="PI3_PI4_kinase"/>
    <property type="match status" value="1"/>
</dbReference>
<name>G8Y1E1_PICSO</name>
<dbReference type="Proteomes" id="UP000005222">
    <property type="component" value="Chromosome N"/>
</dbReference>
<dbReference type="GO" id="GO:0000077">
    <property type="term" value="P:DNA damage checkpoint signaling"/>
    <property type="evidence" value="ECO:0007669"/>
    <property type="project" value="TreeGrafter"/>
</dbReference>
<dbReference type="PROSITE" id="PS51189">
    <property type="entry name" value="FAT"/>
    <property type="match status" value="1"/>
</dbReference>
<dbReference type="SMART" id="SM01343">
    <property type="entry name" value="FATC"/>
    <property type="match status" value="1"/>
</dbReference>
<evidence type="ECO:0000256" key="18">
    <source>
        <dbReference type="ARBA" id="ARBA00047899"/>
    </source>
</evidence>
<dbReference type="EMBL" id="FO082046">
    <property type="protein sequence ID" value="CCE86644.1"/>
    <property type="molecule type" value="Genomic_DNA"/>
</dbReference>
<reference evidence="23 24" key="1">
    <citation type="journal article" date="2012" name="G3 (Bethesda)">
        <title>Pichia sorbitophila, an interspecies yeast hybrid reveals early steps of genome resolution following polyploidization.</title>
        <authorList>
            <person name="Leh Louis V."/>
            <person name="Despons L."/>
            <person name="Friedrich A."/>
            <person name="Martin T."/>
            <person name="Durrens P."/>
            <person name="Casaregola S."/>
            <person name="Neuveglise C."/>
            <person name="Fairhead C."/>
            <person name="Marck C."/>
            <person name="Cruz J.A."/>
            <person name="Straub M.L."/>
            <person name="Kugler V."/>
            <person name="Sacerdot C."/>
            <person name="Uzunov Z."/>
            <person name="Thierry A."/>
            <person name="Weiss S."/>
            <person name="Bleykasten C."/>
            <person name="De Montigny J."/>
            <person name="Jacques N."/>
            <person name="Jung P."/>
            <person name="Lemaire M."/>
            <person name="Mallet S."/>
            <person name="Morel G."/>
            <person name="Richard G.F."/>
            <person name="Sarkar A."/>
            <person name="Savel G."/>
            <person name="Schacherer J."/>
            <person name="Seret M.L."/>
            <person name="Talla E."/>
            <person name="Samson G."/>
            <person name="Jubin C."/>
            <person name="Poulain J."/>
            <person name="Vacherie B."/>
            <person name="Barbe V."/>
            <person name="Pelletier E."/>
            <person name="Sherman D.J."/>
            <person name="Westhof E."/>
            <person name="Weissenbach J."/>
            <person name="Baret P.V."/>
            <person name="Wincker P."/>
            <person name="Gaillardin C."/>
            <person name="Dujon B."/>
            <person name="Souciet J.L."/>
        </authorList>
    </citation>
    <scope>NUCLEOTIDE SEQUENCE [LARGE SCALE GENOMIC DNA]</scope>
    <source>
        <strain evidence="24">ATCC MYA-4447 / BCRC 22081 / CBS 7064 / NBRC 10061 / NRRL Y-12695</strain>
    </source>
</reference>
<evidence type="ECO:0000256" key="19">
    <source>
        <dbReference type="ARBA" id="ARBA00048679"/>
    </source>
</evidence>
<dbReference type="InterPro" id="IPR011009">
    <property type="entry name" value="Kinase-like_dom_sf"/>
</dbReference>
<keyword evidence="11" id="KW-0156">Chromatin regulator</keyword>
<dbReference type="InterPro" id="IPR057564">
    <property type="entry name" value="HEAT_ATR"/>
</dbReference>
<dbReference type="PROSITE" id="PS51190">
    <property type="entry name" value="FATC"/>
    <property type="match status" value="1"/>
</dbReference>
<dbReference type="InterPro" id="IPR058681">
    <property type="entry name" value="HEAT_MEC1_N"/>
</dbReference>
<dbReference type="HOGENOM" id="CLU_000178_4_0_1"/>
<keyword evidence="6" id="KW-0808">Transferase</keyword>
<keyword evidence="14" id="KW-0469">Meiosis</keyword>
<dbReference type="GO" id="GO:0006325">
    <property type="term" value="P:chromatin organization"/>
    <property type="evidence" value="ECO:0007669"/>
    <property type="project" value="UniProtKB-KW"/>
</dbReference>
<dbReference type="CDD" id="cd00892">
    <property type="entry name" value="PIKKc_ATR"/>
    <property type="match status" value="1"/>
</dbReference>
<dbReference type="SUPFAM" id="SSF56112">
    <property type="entry name" value="Protein kinase-like (PK-like)"/>
    <property type="match status" value="1"/>
</dbReference>
<dbReference type="InterPro" id="IPR014009">
    <property type="entry name" value="PIK_FAT"/>
</dbReference>
<evidence type="ECO:0000256" key="12">
    <source>
        <dbReference type="ARBA" id="ARBA00023204"/>
    </source>
</evidence>
<evidence type="ECO:0000256" key="13">
    <source>
        <dbReference type="ARBA" id="ARBA00023242"/>
    </source>
</evidence>
<dbReference type="FunCoup" id="G8Y1E1">
    <property type="interactions" value="2018"/>
</dbReference>
<dbReference type="OMA" id="SMYIGWC"/>
<dbReference type="InterPro" id="IPR012993">
    <property type="entry name" value="UME"/>
</dbReference>
<evidence type="ECO:0000256" key="15">
    <source>
        <dbReference type="ARBA" id="ARBA00029679"/>
    </source>
</evidence>
<evidence type="ECO:0000256" key="16">
    <source>
        <dbReference type="ARBA" id="ARBA00030459"/>
    </source>
</evidence>
<evidence type="ECO:0000256" key="2">
    <source>
        <dbReference type="ARBA" id="ARBA00010769"/>
    </source>
</evidence>
<dbReference type="PROSITE" id="PS50290">
    <property type="entry name" value="PI3_4_KINASE_3"/>
    <property type="match status" value="1"/>
</dbReference>
<comment type="similarity">
    <text evidence="2">Belongs to the PI3/PI4-kinase family. ATM subfamily.</text>
</comment>
<dbReference type="OrthoDB" id="381190at2759"/>
<dbReference type="FunFam" id="1.10.1070.11:FF:000033">
    <property type="entry name" value="Serine/threonine-protein kinase MEC1"/>
    <property type="match status" value="1"/>
</dbReference>
<keyword evidence="8" id="KW-0227">DNA damage</keyword>
<evidence type="ECO:0000256" key="17">
    <source>
        <dbReference type="ARBA" id="ARBA00033001"/>
    </source>
</evidence>
<evidence type="ECO:0000259" key="20">
    <source>
        <dbReference type="PROSITE" id="PS50290"/>
    </source>
</evidence>
<evidence type="ECO:0000256" key="6">
    <source>
        <dbReference type="ARBA" id="ARBA00022679"/>
    </source>
</evidence>
<comment type="subcellular location">
    <subcellularLocation>
        <location evidence="1">Nucleus</location>
    </subcellularLocation>
</comment>
<dbReference type="GO" id="GO:0000723">
    <property type="term" value="P:telomere maintenance"/>
    <property type="evidence" value="ECO:0007669"/>
    <property type="project" value="TreeGrafter"/>
</dbReference>
<evidence type="ECO:0000256" key="7">
    <source>
        <dbReference type="ARBA" id="ARBA00022741"/>
    </source>
</evidence>
<evidence type="ECO:0000313" key="23">
    <source>
        <dbReference type="EMBL" id="CCE86644.1"/>
    </source>
</evidence>
<evidence type="ECO:0000259" key="21">
    <source>
        <dbReference type="PROSITE" id="PS51189"/>
    </source>
</evidence>
<keyword evidence="12" id="KW-0234">DNA repair</keyword>
<dbReference type="Pfam" id="PF02259">
    <property type="entry name" value="FAT"/>
    <property type="match status" value="1"/>
</dbReference>
<evidence type="ECO:0000256" key="9">
    <source>
        <dbReference type="ARBA" id="ARBA00022777"/>
    </source>
</evidence>
<evidence type="ECO:0000256" key="3">
    <source>
        <dbReference type="ARBA" id="ARBA00012513"/>
    </source>
</evidence>
<dbReference type="EC" id="2.7.11.1" evidence="3"/>
<dbReference type="Gene3D" id="1.10.1070.11">
    <property type="entry name" value="Phosphatidylinositol 3-/4-kinase, catalytic domain"/>
    <property type="match status" value="1"/>
</dbReference>
<evidence type="ECO:0000256" key="14">
    <source>
        <dbReference type="ARBA" id="ARBA00023254"/>
    </source>
</evidence>
<feature type="domain" description="FAT" evidence="21">
    <location>
        <begin position="1420"/>
        <end position="1954"/>
    </location>
</feature>
<evidence type="ECO:0000256" key="11">
    <source>
        <dbReference type="ARBA" id="ARBA00022853"/>
    </source>
</evidence>
<keyword evidence="10" id="KW-0067">ATP-binding</keyword>
<organism evidence="23 24">
    <name type="scientific">Pichia sorbitophila (strain ATCC MYA-4447 / BCRC 22081 / CBS 7064 / NBRC 10061 / NRRL Y-12695)</name>
    <name type="common">Hybrid yeast</name>
    <dbReference type="NCBI Taxonomy" id="559304"/>
    <lineage>
        <taxon>Eukaryota</taxon>
        <taxon>Fungi</taxon>
        <taxon>Dikarya</taxon>
        <taxon>Ascomycota</taxon>
        <taxon>Saccharomycotina</taxon>
        <taxon>Pichiomycetes</taxon>
        <taxon>Debaryomycetaceae</taxon>
        <taxon>Millerozyma</taxon>
    </lineage>
</organism>
<dbReference type="InterPro" id="IPR011990">
    <property type="entry name" value="TPR-like_helical_dom_sf"/>
</dbReference>
<dbReference type="Pfam" id="PF23593">
    <property type="entry name" value="HEAT_ATR"/>
    <property type="match status" value="1"/>
</dbReference>
<dbReference type="Pfam" id="PF25385">
    <property type="entry name" value="HEAT_MEC1_N"/>
    <property type="match status" value="1"/>
</dbReference>
<evidence type="ECO:0000256" key="4">
    <source>
        <dbReference type="ARBA" id="ARBA00021345"/>
    </source>
</evidence>
<comment type="catalytic activity">
    <reaction evidence="19">
        <text>L-seryl-[protein] + ATP = O-phospho-L-seryl-[protein] + ADP + H(+)</text>
        <dbReference type="Rhea" id="RHEA:17989"/>
        <dbReference type="Rhea" id="RHEA-COMP:9863"/>
        <dbReference type="Rhea" id="RHEA-COMP:11604"/>
        <dbReference type="ChEBI" id="CHEBI:15378"/>
        <dbReference type="ChEBI" id="CHEBI:29999"/>
        <dbReference type="ChEBI" id="CHEBI:30616"/>
        <dbReference type="ChEBI" id="CHEBI:83421"/>
        <dbReference type="ChEBI" id="CHEBI:456216"/>
        <dbReference type="EC" id="2.7.11.1"/>
    </reaction>
</comment>
<dbReference type="InterPro" id="IPR003151">
    <property type="entry name" value="PIK-rel_kinase_FAT"/>
</dbReference>
<sequence>MKWSNHLSASFFIYNYDLKVIFFMTAPVYEETSSEELTSFLDDIQKNSKYDNDTDFKKVVLYLFGFTRSKLHVLQRDGGSGRPETKAFIKRLIDSIELVLSNKRYLLHNEITRNEKFQIIHLSPEEEDEIESIYEVGDNNNAFGTISIWSILFFLYYLPLFPSSNEITTLLKQAIVNFLNLTCCGIHDLKFKSTTRKGILIIFERKLDAAFGSIVATDTNFEDSIIFKDLLRTVHLFTVLYDNEISQKLLLHSNSSQHTLELYSRKLWFLLNSLDSDPAKSTASYKSYPLIDGCKASVIVSLTNKITQDECISSSVVTLLLTWISEKLKKIDDFYDNQYTNPSLEERAISYALLRVFIYYDQKNCLESFINSINLNIDLSTRRPNFPKNIMLSLKLIKHGYKVTSKQETLNYAFDDISLATFDDYELDALKEDIIQNINPSVKAKKQIKSLLSFPSLDVSTINNTKNEIFNHRKWISKIKSMIDDDMKGKNSPRIFDDKSNLYSLISTMGKLPCIISEHYNLKVNECIKCGNKRIYKSLSDVVNPMRKTVLEVPELATLYKSVICDFILGTKYKVVEEDPIICSNFLLSTFSLLCSYRIPAKVNSSEDKVFWFTIHCLRSHSNREVRILASRILPLYLLSPKDELLEATFSTIFKQISSIRFDNESGNLHLAESTIRTLGELAIISEGEWLCALLFKLIDIFGETNEQHVNFVYNNLLNISACKRITPYKLLFPFLPSIAERIVKQQRMLQKITELLGVSKKYFLSRTKEYTTPRLLEYYKYDFIQDIALSADLSKLHLVAKNLPRIVAMYLCKDDVIRENYIIDVLSNISPEYRSLSMLDLVTSTGEVTWFILLQIKVNDNGVFENEKRITNALTYVSKIGLKKKGKKTSDKINHVQRLLDDHVLELVQKFSENVHHIKGTKPYLEKVSSLRAMEFLISKNTKAAVSALGQISTCLQATLQNSDFELHAIRCWNVLVQNLQTEHLISLFDIIISLIFQKFNSLEYRSKLIAVEILKKLFLELRDKYNKYSLYYFSIPFIDNLDKYFKLDSSYRNLIKPRSRISYFPEFTRRLQTSNYYVVKQALEDLINYTNKYQIRCQSEDFKDPLSETAISNLVKTLLDTATKFKNDYEDISTKCAEALAIIGALDSNKFQFKSIKNQVVLLHDFRDYDENVIFLRHFMENEIIKHFWASNNPVRQLFFAYAMQKFLEVLNLNVSVLDSTRNEPSVTTWNSFGDVAKSTLTPLLSSKYVSPTTRYEPIHFPYYKIGMKYEKWLVDFTSDLLKRPQKSSFDTPNEIKKTVFETCSMLVKDQDISISQYLLKYVALSHIVNGDEETIEDIKNEMLHLLLLDVSKYPPDCFEQLKSCYQSTFEVLDYVLEWLSNATQVLNENNLSKAELSRIKKNINYADKFLQSIPMELIAKNSAECDSYERTILYIEKCYRSGKVDNMNMIGDISIVNTLQQTYANINDYDSLAGILKIFSNNNLSEKLNSFQYNENWILAQESFKVLSESGDTALSVKNNTMLLKSLSEHGLYSDVISTLSSKVDFSNLREIPMEWCIVGLQASMSSGNKSDIDKWLYVTDTIGNSKELESILIHETAKAIRFLFESKHDDFQKCVNDIYKLSGKSLVSSMASSITRNSLLMTELHSIFDLSLITSSKIQSKHMTADVDVILKERLGNTDQSFDTQWRILSMHRVAHSLDNGYSKIAENLLTCSQMAQKNSRYDIATKCIMQAISLNDSDANIEYAELLWAQGRQTEAIKALYEIIKDDEFKNNSQKSRVQLKYAEWLDESSHTSSGTIVAEYTKAYKLETTWDKPFYDLGKYYSKLMESQNDNTGFYEQHIIKFFLRALALSPSFIFEALPKVLTIWLDFAQTPRKTKEAERSLNQIIQDLKTYIDVIPVYVWYTAITQMLSRISHKHESSAQILSSIILKLATAYPKHSLWFILSHINSNDPVRKHRVSSIFKKLQESSKELSLNLNSASELFNTLIRLASFKISKRSIRRMSLKEDFGINNLDKAYKSLVIPVTSNLEIRLPALKHTQNISTAFPRSSSVTFDTFDDSVNIFHSLQMPRQIFIQGSNGFIYRLMVKKDDTRKDAKVVDFTTMINRLLLSNMETRKRNLCISNYAVVPLAENMGVIEFVKDVATMKSIIADQRRRMGQSLNDRKLFMKLDDAQKSFKSKHTTDFNTISDIVKLFNEICSSAPPVLYHWFISQFSDPQSWYLSRVSYIRSSAVMSMVGYIIGLGDRHCENILFFKKNGSVLHIDFDCLFEKGKSLPIPEIVPYRLTQNMIDAMGIGGIEGSFRISSEVTETILRDNEAPLMNILETLLYDPLLDWKTQQNPQEHLRKVRRKIRGLLDENEGLPMNVHGQVDVLIQEASSPENLCQMYGGWAPYI</sequence>
<evidence type="ECO:0000256" key="5">
    <source>
        <dbReference type="ARBA" id="ARBA00022527"/>
    </source>
</evidence>
<comment type="catalytic activity">
    <reaction evidence="18">
        <text>L-threonyl-[protein] + ATP = O-phospho-L-threonyl-[protein] + ADP + H(+)</text>
        <dbReference type="Rhea" id="RHEA:46608"/>
        <dbReference type="Rhea" id="RHEA-COMP:11060"/>
        <dbReference type="Rhea" id="RHEA-COMP:11605"/>
        <dbReference type="ChEBI" id="CHEBI:15378"/>
        <dbReference type="ChEBI" id="CHEBI:30013"/>
        <dbReference type="ChEBI" id="CHEBI:30616"/>
        <dbReference type="ChEBI" id="CHEBI:61977"/>
        <dbReference type="ChEBI" id="CHEBI:456216"/>
        <dbReference type="EC" id="2.7.11.1"/>
    </reaction>
</comment>
<dbReference type="InterPro" id="IPR056802">
    <property type="entry name" value="ATR-like_M-HEAT"/>
</dbReference>
<dbReference type="Gene3D" id="3.30.1010.10">
    <property type="entry name" value="Phosphatidylinositol 3-kinase Catalytic Subunit, Chain A, domain 4"/>
    <property type="match status" value="1"/>
</dbReference>
<dbReference type="GO" id="GO:0005694">
    <property type="term" value="C:chromosome"/>
    <property type="evidence" value="ECO:0007669"/>
    <property type="project" value="TreeGrafter"/>
</dbReference>
<dbReference type="Pfam" id="PF08064">
    <property type="entry name" value="UME"/>
    <property type="match status" value="1"/>
</dbReference>
<dbReference type="InterPro" id="IPR003152">
    <property type="entry name" value="FATC_dom"/>
</dbReference>
<dbReference type="InterPro" id="IPR000403">
    <property type="entry name" value="PI3/4_kinase_cat_dom"/>
</dbReference>
<dbReference type="InterPro" id="IPR050517">
    <property type="entry name" value="DDR_Repair_Kinase"/>
</dbReference>
<keyword evidence="5" id="KW-0723">Serine/threonine-protein kinase</keyword>
<dbReference type="PROSITE" id="PS00916">
    <property type="entry name" value="PI3_4_KINASE_2"/>
    <property type="match status" value="1"/>
</dbReference>
<dbReference type="InterPro" id="IPR036940">
    <property type="entry name" value="PI3/4_kinase_cat_sf"/>
</dbReference>
<evidence type="ECO:0000259" key="22">
    <source>
        <dbReference type="PROSITE" id="PS51190"/>
    </source>
</evidence>
<accession>G8Y1E1</accession>
<evidence type="ECO:0000256" key="8">
    <source>
        <dbReference type="ARBA" id="ARBA00022763"/>
    </source>
</evidence>
<keyword evidence="24" id="KW-1185">Reference proteome</keyword>
<keyword evidence="13" id="KW-0539">Nucleus</keyword>
<dbReference type="STRING" id="559304.G8Y1E1"/>
<dbReference type="PANTHER" id="PTHR11139">
    <property type="entry name" value="ATAXIA TELANGIECTASIA MUTATED ATM -RELATED"/>
    <property type="match status" value="1"/>
</dbReference>
<evidence type="ECO:0000256" key="1">
    <source>
        <dbReference type="ARBA" id="ARBA00004123"/>
    </source>
</evidence>
<dbReference type="GO" id="GO:0005634">
    <property type="term" value="C:nucleus"/>
    <property type="evidence" value="ECO:0007669"/>
    <property type="project" value="UniProtKB-SubCell"/>
</dbReference>
<dbReference type="GO" id="GO:0004674">
    <property type="term" value="F:protein serine/threonine kinase activity"/>
    <property type="evidence" value="ECO:0007669"/>
    <property type="project" value="UniProtKB-KW"/>
</dbReference>
<dbReference type="Pfam" id="PF25030">
    <property type="entry name" value="M-HEAT_ATR"/>
    <property type="match status" value="1"/>
</dbReference>
<dbReference type="PANTHER" id="PTHR11139:SF125">
    <property type="entry name" value="SERINE_THREONINE-PROTEIN KINASE MEC1"/>
    <property type="match status" value="1"/>
</dbReference>